<name>A0A165RH77_9AGAM</name>
<accession>A0A165RH77</accession>
<dbReference type="Proteomes" id="UP000076761">
    <property type="component" value="Unassembled WGS sequence"/>
</dbReference>
<feature type="non-terminal residue" evidence="1">
    <location>
        <position position="175"/>
    </location>
</feature>
<protein>
    <submittedName>
        <fullName evidence="1">Uncharacterized protein</fullName>
    </submittedName>
</protein>
<keyword evidence="2" id="KW-1185">Reference proteome</keyword>
<reference evidence="1 2" key="1">
    <citation type="journal article" date="2016" name="Mol. Biol. Evol.">
        <title>Comparative Genomics of Early-Diverging Mushroom-Forming Fungi Provides Insights into the Origins of Lignocellulose Decay Capabilities.</title>
        <authorList>
            <person name="Nagy L.G."/>
            <person name="Riley R."/>
            <person name="Tritt A."/>
            <person name="Adam C."/>
            <person name="Daum C."/>
            <person name="Floudas D."/>
            <person name="Sun H."/>
            <person name="Yadav J.S."/>
            <person name="Pangilinan J."/>
            <person name="Larsson K.H."/>
            <person name="Matsuura K."/>
            <person name="Barry K."/>
            <person name="Labutti K."/>
            <person name="Kuo R."/>
            <person name="Ohm R.A."/>
            <person name="Bhattacharya S.S."/>
            <person name="Shirouzu T."/>
            <person name="Yoshinaga Y."/>
            <person name="Martin F.M."/>
            <person name="Grigoriev I.V."/>
            <person name="Hibbett D.S."/>
        </authorList>
    </citation>
    <scope>NUCLEOTIDE SEQUENCE [LARGE SCALE GENOMIC DNA]</scope>
    <source>
        <strain evidence="1 2">HHB14362 ss-1</strain>
    </source>
</reference>
<feature type="non-terminal residue" evidence="1">
    <location>
        <position position="1"/>
    </location>
</feature>
<dbReference type="STRING" id="1314782.A0A165RH77"/>
<evidence type="ECO:0000313" key="2">
    <source>
        <dbReference type="Proteomes" id="UP000076761"/>
    </source>
</evidence>
<organism evidence="1 2">
    <name type="scientific">Neolentinus lepideus HHB14362 ss-1</name>
    <dbReference type="NCBI Taxonomy" id="1314782"/>
    <lineage>
        <taxon>Eukaryota</taxon>
        <taxon>Fungi</taxon>
        <taxon>Dikarya</taxon>
        <taxon>Basidiomycota</taxon>
        <taxon>Agaricomycotina</taxon>
        <taxon>Agaricomycetes</taxon>
        <taxon>Gloeophyllales</taxon>
        <taxon>Gloeophyllaceae</taxon>
        <taxon>Neolentinus</taxon>
    </lineage>
</organism>
<evidence type="ECO:0000313" key="1">
    <source>
        <dbReference type="EMBL" id="KZT23805.1"/>
    </source>
</evidence>
<dbReference type="OrthoDB" id="1668230at2759"/>
<dbReference type="CDD" id="cd21037">
    <property type="entry name" value="MLKL_NTD"/>
    <property type="match status" value="1"/>
</dbReference>
<dbReference type="InterPro" id="IPR059179">
    <property type="entry name" value="MLKL-like_MCAfunc"/>
</dbReference>
<dbReference type="InterPro" id="IPR036537">
    <property type="entry name" value="Adaptor_Cbl_N_dom_sf"/>
</dbReference>
<sequence length="175" mass="19547">QRIEKAAAVGLDLSLDVVREALVVGSHFLTLAPVVPGLREAVETLLVVWDSCRLVERNKVACFKLTERCADILLSIKAELDSAGVAVAGELSEPIEKLTDAFKKVQALLQRQSQRHLLLRYLKREEFVREIAGCDKALSGALDMFAMAIQFRIFKQIQANEVKRQRDAECLLESL</sequence>
<dbReference type="InParanoid" id="A0A165RH77"/>
<gene>
    <name evidence="1" type="ORF">NEOLEDRAFT_1042462</name>
</gene>
<dbReference type="AlphaFoldDB" id="A0A165RH77"/>
<dbReference type="GO" id="GO:0007166">
    <property type="term" value="P:cell surface receptor signaling pathway"/>
    <property type="evidence" value="ECO:0007669"/>
    <property type="project" value="InterPro"/>
</dbReference>
<dbReference type="Gene3D" id="1.20.930.20">
    <property type="entry name" value="Adaptor protein Cbl, N-terminal domain"/>
    <property type="match status" value="1"/>
</dbReference>
<dbReference type="EMBL" id="KV425582">
    <property type="protein sequence ID" value="KZT23805.1"/>
    <property type="molecule type" value="Genomic_DNA"/>
</dbReference>
<proteinExistence type="predicted"/>